<dbReference type="HAMAP" id="MF_01114">
    <property type="entry name" value="RecX"/>
    <property type="match status" value="1"/>
</dbReference>
<evidence type="ECO:0000256" key="4">
    <source>
        <dbReference type="ARBA" id="ARBA00018111"/>
    </source>
</evidence>
<name>A0A0R1ZK62_9LACO</name>
<comment type="similarity">
    <text evidence="3 6">Belongs to the RecX family.</text>
</comment>
<accession>A0A0R1ZK62</accession>
<dbReference type="InterPro" id="IPR036388">
    <property type="entry name" value="WH-like_DNA-bd_sf"/>
</dbReference>
<feature type="domain" description="RecX first three-helical" evidence="9">
    <location>
        <begin position="61"/>
        <end position="100"/>
    </location>
</feature>
<dbReference type="InterPro" id="IPR053925">
    <property type="entry name" value="RecX_HTH_3rd"/>
</dbReference>
<dbReference type="Gene3D" id="1.10.10.10">
    <property type="entry name" value="Winged helix-like DNA-binding domain superfamily/Winged helix DNA-binding domain"/>
    <property type="match status" value="4"/>
</dbReference>
<feature type="domain" description="RecX second three-helical" evidence="7">
    <location>
        <begin position="107"/>
        <end position="146"/>
    </location>
</feature>
<comment type="subcellular location">
    <subcellularLocation>
        <location evidence="2 6">Cytoplasm</location>
    </subcellularLocation>
</comment>
<dbReference type="GO" id="GO:0006282">
    <property type="term" value="P:regulation of DNA repair"/>
    <property type="evidence" value="ECO:0007669"/>
    <property type="project" value="UniProtKB-UniRule"/>
</dbReference>
<dbReference type="AlphaFoldDB" id="A0A0R1ZK62"/>
<dbReference type="InterPro" id="IPR053924">
    <property type="entry name" value="RecX_HTH_2nd"/>
</dbReference>
<evidence type="ECO:0000256" key="3">
    <source>
        <dbReference type="ARBA" id="ARBA00009695"/>
    </source>
</evidence>
<comment type="caution">
    <text evidence="10">The sequence shown here is derived from an EMBL/GenBank/DDBJ whole genome shotgun (WGS) entry which is preliminary data.</text>
</comment>
<proteinExistence type="inferred from homology"/>
<comment type="function">
    <text evidence="1 6">Modulates RecA activity.</text>
</comment>
<dbReference type="Pfam" id="PF21981">
    <property type="entry name" value="RecX_HTH3"/>
    <property type="match status" value="1"/>
</dbReference>
<evidence type="ECO:0000256" key="6">
    <source>
        <dbReference type="HAMAP-Rule" id="MF_01114"/>
    </source>
</evidence>
<dbReference type="Proteomes" id="UP000051679">
    <property type="component" value="Unassembled WGS sequence"/>
</dbReference>
<evidence type="ECO:0000259" key="7">
    <source>
        <dbReference type="Pfam" id="PF02631"/>
    </source>
</evidence>
<dbReference type="STRING" id="1291052.FC18_GL002271"/>
<dbReference type="InterPro" id="IPR003783">
    <property type="entry name" value="Regulatory_RecX"/>
</dbReference>
<evidence type="ECO:0000259" key="9">
    <source>
        <dbReference type="Pfam" id="PF21982"/>
    </source>
</evidence>
<sequence>MPTITRITAQKRAGRYNIDLDGAYAFPVAESTLIKYMLTKDMELTDEQVAQLQHEDEGARAFSRALSYLASTPRTVHQVQEYLHGKEFDEDAIAVAVTRLTDLHYLNDAEYVHEFVLANQRGGDRGPGAIRRFLTQRGVDSYLIDDELATQTDAQELEVARRVATKVLRSPGSRSYSALIQHAQQTMMTKGFSRDVATAAIAAEAPEQDEEREDDLLRAAAEKLWAQKRNFDGFQRRMKVKQTLYRKGFDLDAIDRVLDDITEQ</sequence>
<dbReference type="Pfam" id="PF02631">
    <property type="entry name" value="RecX_HTH2"/>
    <property type="match status" value="1"/>
</dbReference>
<dbReference type="PANTHER" id="PTHR33602">
    <property type="entry name" value="REGULATORY PROTEIN RECX FAMILY PROTEIN"/>
    <property type="match status" value="1"/>
</dbReference>
<keyword evidence="11" id="KW-1185">Reference proteome</keyword>
<reference evidence="10 11" key="1">
    <citation type="journal article" date="2015" name="Genome Announc.">
        <title>Expanding the biotechnology potential of lactobacilli through comparative genomics of 213 strains and associated genera.</title>
        <authorList>
            <person name="Sun Z."/>
            <person name="Harris H.M."/>
            <person name="McCann A."/>
            <person name="Guo C."/>
            <person name="Argimon S."/>
            <person name="Zhang W."/>
            <person name="Yang X."/>
            <person name="Jeffery I.B."/>
            <person name="Cooney J.C."/>
            <person name="Kagawa T.F."/>
            <person name="Liu W."/>
            <person name="Song Y."/>
            <person name="Salvetti E."/>
            <person name="Wrobel A."/>
            <person name="Rasinkangas P."/>
            <person name="Parkhill J."/>
            <person name="Rea M.C."/>
            <person name="O'Sullivan O."/>
            <person name="Ritari J."/>
            <person name="Douillard F.P."/>
            <person name="Paul Ross R."/>
            <person name="Yang R."/>
            <person name="Briner A.E."/>
            <person name="Felis G.E."/>
            <person name="de Vos W.M."/>
            <person name="Barrangou R."/>
            <person name="Klaenhammer T.R."/>
            <person name="Caufield P.W."/>
            <person name="Cui Y."/>
            <person name="Zhang H."/>
            <person name="O'Toole P.W."/>
        </authorList>
    </citation>
    <scope>NUCLEOTIDE SEQUENCE [LARGE SCALE GENOMIC DNA]</scope>
    <source>
        <strain evidence="10 11">DSM 20505</strain>
    </source>
</reference>
<evidence type="ECO:0000259" key="8">
    <source>
        <dbReference type="Pfam" id="PF21981"/>
    </source>
</evidence>
<protein>
    <recommendedName>
        <fullName evidence="4 6">Regulatory protein RecX</fullName>
    </recommendedName>
</protein>
<feature type="domain" description="RecX third three-helical" evidence="8">
    <location>
        <begin position="213"/>
        <end position="258"/>
    </location>
</feature>
<keyword evidence="5 6" id="KW-0963">Cytoplasm</keyword>
<dbReference type="RefSeq" id="WP_054677422.1">
    <property type="nucleotide sequence ID" value="NZ_AYYO01000044.1"/>
</dbReference>
<gene>
    <name evidence="6" type="primary">recX</name>
    <name evidence="10" type="ORF">FC18_GL002271</name>
</gene>
<dbReference type="GO" id="GO:0005737">
    <property type="term" value="C:cytoplasm"/>
    <property type="evidence" value="ECO:0007669"/>
    <property type="project" value="UniProtKB-SubCell"/>
</dbReference>
<evidence type="ECO:0000256" key="1">
    <source>
        <dbReference type="ARBA" id="ARBA00003529"/>
    </source>
</evidence>
<dbReference type="PANTHER" id="PTHR33602:SF1">
    <property type="entry name" value="REGULATORY PROTEIN RECX FAMILY PROTEIN"/>
    <property type="match status" value="1"/>
</dbReference>
<dbReference type="PATRIC" id="fig|1291052.5.peg.2339"/>
<evidence type="ECO:0000256" key="5">
    <source>
        <dbReference type="ARBA" id="ARBA00022490"/>
    </source>
</evidence>
<organism evidence="10 11">
    <name type="scientific">Lacticaseibacillus sharpeae JCM 1186 = DSM 20505</name>
    <dbReference type="NCBI Taxonomy" id="1291052"/>
    <lineage>
        <taxon>Bacteria</taxon>
        <taxon>Bacillati</taxon>
        <taxon>Bacillota</taxon>
        <taxon>Bacilli</taxon>
        <taxon>Lactobacillales</taxon>
        <taxon>Lactobacillaceae</taxon>
        <taxon>Lacticaseibacillus</taxon>
    </lineage>
</organism>
<evidence type="ECO:0000256" key="2">
    <source>
        <dbReference type="ARBA" id="ARBA00004496"/>
    </source>
</evidence>
<evidence type="ECO:0000313" key="11">
    <source>
        <dbReference type="Proteomes" id="UP000051679"/>
    </source>
</evidence>
<dbReference type="EMBL" id="AYYO01000044">
    <property type="protein sequence ID" value="KRM54853.1"/>
    <property type="molecule type" value="Genomic_DNA"/>
</dbReference>
<dbReference type="NCBIfam" id="NF010733">
    <property type="entry name" value="PRK14135.1"/>
    <property type="match status" value="1"/>
</dbReference>
<dbReference type="Pfam" id="PF21982">
    <property type="entry name" value="RecX_HTH1"/>
    <property type="match status" value="1"/>
</dbReference>
<dbReference type="OrthoDB" id="5421057at2"/>
<dbReference type="InterPro" id="IPR053926">
    <property type="entry name" value="RecX_HTH_1st"/>
</dbReference>
<evidence type="ECO:0000313" key="10">
    <source>
        <dbReference type="EMBL" id="KRM54853.1"/>
    </source>
</evidence>